<dbReference type="Proteomes" id="UP000187209">
    <property type="component" value="Unassembled WGS sequence"/>
</dbReference>
<accession>A0A1R2BER6</accession>
<name>A0A1R2BER6_9CILI</name>
<comment type="caution">
    <text evidence="1">The sequence shown here is derived from an EMBL/GenBank/DDBJ whole genome shotgun (WGS) entry which is preliminary data.</text>
</comment>
<proteinExistence type="predicted"/>
<dbReference type="AlphaFoldDB" id="A0A1R2BER6"/>
<evidence type="ECO:0000313" key="2">
    <source>
        <dbReference type="Proteomes" id="UP000187209"/>
    </source>
</evidence>
<dbReference type="EMBL" id="MPUH01000700">
    <property type="protein sequence ID" value="OMJ75261.1"/>
    <property type="molecule type" value="Genomic_DNA"/>
</dbReference>
<reference evidence="1 2" key="1">
    <citation type="submission" date="2016-11" db="EMBL/GenBank/DDBJ databases">
        <title>The macronuclear genome of Stentor coeruleus: a giant cell with tiny introns.</title>
        <authorList>
            <person name="Slabodnick M."/>
            <person name="Ruby J.G."/>
            <person name="Reiff S.B."/>
            <person name="Swart E.C."/>
            <person name="Gosai S."/>
            <person name="Prabakaran S."/>
            <person name="Witkowska E."/>
            <person name="Larue G.E."/>
            <person name="Fisher S."/>
            <person name="Freeman R.M."/>
            <person name="Gunawardena J."/>
            <person name="Chu W."/>
            <person name="Stover N.A."/>
            <person name="Gregory B.D."/>
            <person name="Nowacki M."/>
            <person name="Derisi J."/>
            <person name="Roy S.W."/>
            <person name="Marshall W.F."/>
            <person name="Sood P."/>
        </authorList>
    </citation>
    <scope>NUCLEOTIDE SEQUENCE [LARGE SCALE GENOMIC DNA]</scope>
    <source>
        <strain evidence="1">WM001</strain>
    </source>
</reference>
<protein>
    <submittedName>
        <fullName evidence="1">Uncharacterized protein</fullName>
    </submittedName>
</protein>
<keyword evidence="2" id="KW-1185">Reference proteome</keyword>
<gene>
    <name evidence="1" type="ORF">SteCoe_25616</name>
</gene>
<organism evidence="1 2">
    <name type="scientific">Stentor coeruleus</name>
    <dbReference type="NCBI Taxonomy" id="5963"/>
    <lineage>
        <taxon>Eukaryota</taxon>
        <taxon>Sar</taxon>
        <taxon>Alveolata</taxon>
        <taxon>Ciliophora</taxon>
        <taxon>Postciliodesmatophora</taxon>
        <taxon>Heterotrichea</taxon>
        <taxon>Heterotrichida</taxon>
        <taxon>Stentoridae</taxon>
        <taxon>Stentor</taxon>
    </lineage>
</organism>
<sequence length="273" mass="31574">MSQWEIIQEILSRPVKIPELEDSYYKPHYPAFMKRKSILKTDYEKKLAPLAYSPHNFKTRTVSNYSPSLTPYVPYGRVSQKRANSRPDKSSTLSASYDEALHNQRIFTQVTPNDSLFEGDFKSSHCPVFVKTPAYSSPKRKREKLQITDQSPEKSVLHPRKLNIFQFNVNNFLSKKGSFSCEKCSFAPCICKVKDDEIPKKVFQNIDRGRSLFSEIKEKNQRQNKTVELNLGKIRKKKIRIDEDLMRYSPSPLNSIATTGLHATFNINRKSSL</sequence>
<evidence type="ECO:0000313" key="1">
    <source>
        <dbReference type="EMBL" id="OMJ75261.1"/>
    </source>
</evidence>